<feature type="transmembrane region" description="Helical" evidence="1">
    <location>
        <begin position="103"/>
        <end position="125"/>
    </location>
</feature>
<dbReference type="AlphaFoldDB" id="A0A9J6RMW0"/>
<feature type="transmembrane region" description="Helical" evidence="1">
    <location>
        <begin position="224"/>
        <end position="248"/>
    </location>
</feature>
<evidence type="ECO:0000313" key="2">
    <source>
        <dbReference type="EMBL" id="MCZ0865820.1"/>
    </source>
</evidence>
<dbReference type="EMBL" id="JAPTGG010000009">
    <property type="protein sequence ID" value="MCZ0865820.1"/>
    <property type="molecule type" value="Genomic_DNA"/>
</dbReference>
<gene>
    <name evidence="2" type="ORF">O0V09_11435</name>
</gene>
<reference evidence="2 3" key="1">
    <citation type="submission" date="2022-12" db="EMBL/GenBank/DDBJ databases">
        <title>Dasania phycosphaerae sp. nov., isolated from particulate material of the south coast of Korea.</title>
        <authorList>
            <person name="Jiang Y."/>
        </authorList>
    </citation>
    <scope>NUCLEOTIDE SEQUENCE [LARGE SCALE GENOMIC DNA]</scope>
    <source>
        <strain evidence="2 3">GY-19</strain>
    </source>
</reference>
<dbReference type="Proteomes" id="UP001069090">
    <property type="component" value="Unassembled WGS sequence"/>
</dbReference>
<keyword evidence="1" id="KW-0812">Transmembrane</keyword>
<feature type="transmembrane region" description="Helical" evidence="1">
    <location>
        <begin position="7"/>
        <end position="25"/>
    </location>
</feature>
<sequence length="251" mass="28507">MNTQERHLVTGLLVLMLLLWAGFVWHRDPAFPGSFTGGMLGIAAAAFMFVPFVYLVIKRIKPLKKWVTRRVSMPKLLLWHIYAGIIGPILGLLHSAHRFDSTVGIALILLMFIVVISGFVGRYLLGHISSGIRAKTVLRNDLYQEFQQASSTLCDQDQCDHATRLTNTHPSLLPAMSLAGWHERSIGDSPAEKIPRLVDALSDIDYSIAMHDIIKRWFKRWLKFHIVISCTLYALLIFHIAAEIYFGLRWL</sequence>
<comment type="caution">
    <text evidence="2">The sequence shown here is derived from an EMBL/GenBank/DDBJ whole genome shotgun (WGS) entry which is preliminary data.</text>
</comment>
<name>A0A9J6RMW0_9GAMM</name>
<organism evidence="2 3">
    <name type="scientific">Dasania phycosphaerae</name>
    <dbReference type="NCBI Taxonomy" id="2950436"/>
    <lineage>
        <taxon>Bacteria</taxon>
        <taxon>Pseudomonadati</taxon>
        <taxon>Pseudomonadota</taxon>
        <taxon>Gammaproteobacteria</taxon>
        <taxon>Cellvibrionales</taxon>
        <taxon>Spongiibacteraceae</taxon>
        <taxon>Dasania</taxon>
    </lineage>
</organism>
<proteinExistence type="predicted"/>
<evidence type="ECO:0000313" key="3">
    <source>
        <dbReference type="Proteomes" id="UP001069090"/>
    </source>
</evidence>
<accession>A0A9J6RMW0</accession>
<feature type="transmembrane region" description="Helical" evidence="1">
    <location>
        <begin position="77"/>
        <end position="97"/>
    </location>
</feature>
<keyword evidence="1" id="KW-1133">Transmembrane helix</keyword>
<keyword evidence="1" id="KW-0472">Membrane</keyword>
<feature type="transmembrane region" description="Helical" evidence="1">
    <location>
        <begin position="37"/>
        <end position="57"/>
    </location>
</feature>
<evidence type="ECO:0000256" key="1">
    <source>
        <dbReference type="SAM" id="Phobius"/>
    </source>
</evidence>
<protein>
    <recommendedName>
        <fullName evidence="4">Iron reductase</fullName>
    </recommendedName>
</protein>
<dbReference type="RefSeq" id="WP_258331970.1">
    <property type="nucleotide sequence ID" value="NZ_JAPTGG010000009.1"/>
</dbReference>
<evidence type="ECO:0008006" key="4">
    <source>
        <dbReference type="Google" id="ProtNLM"/>
    </source>
</evidence>
<keyword evidence="3" id="KW-1185">Reference proteome</keyword>